<proteinExistence type="predicted"/>
<evidence type="ECO:0000256" key="1">
    <source>
        <dbReference type="SAM" id="MobiDB-lite"/>
    </source>
</evidence>
<keyword evidence="3" id="KW-1185">Reference proteome</keyword>
<sequence>MPLRISIRLFYVRRFFLHSPSLPFPALIPELERRIAARFYTNAFFPKSRIARVKREGLLGREDGRISKPESQTGTRLYIQENSELRGSQRRRGPIEETGGAGCSDSEVANRLLCSFSGEWLSSPKFLYSAIQIILYRKKVDFFLHSSKTENSIAGEALVVAGGGGKAFSGPVNGES</sequence>
<accession>A0AAN9JHH1</accession>
<gene>
    <name evidence="2" type="ORF">VNO77_46233</name>
</gene>
<organism evidence="2 3">
    <name type="scientific">Canavalia gladiata</name>
    <name type="common">Sword bean</name>
    <name type="synonym">Dolichos gladiatus</name>
    <dbReference type="NCBI Taxonomy" id="3824"/>
    <lineage>
        <taxon>Eukaryota</taxon>
        <taxon>Viridiplantae</taxon>
        <taxon>Streptophyta</taxon>
        <taxon>Embryophyta</taxon>
        <taxon>Tracheophyta</taxon>
        <taxon>Spermatophyta</taxon>
        <taxon>Magnoliopsida</taxon>
        <taxon>eudicotyledons</taxon>
        <taxon>Gunneridae</taxon>
        <taxon>Pentapetalae</taxon>
        <taxon>rosids</taxon>
        <taxon>fabids</taxon>
        <taxon>Fabales</taxon>
        <taxon>Fabaceae</taxon>
        <taxon>Papilionoideae</taxon>
        <taxon>50 kb inversion clade</taxon>
        <taxon>NPAAA clade</taxon>
        <taxon>indigoferoid/millettioid clade</taxon>
        <taxon>Phaseoleae</taxon>
        <taxon>Canavalia</taxon>
    </lineage>
</organism>
<feature type="region of interest" description="Disordered" evidence="1">
    <location>
        <begin position="82"/>
        <end position="103"/>
    </location>
</feature>
<protein>
    <submittedName>
        <fullName evidence="2">Uncharacterized protein</fullName>
    </submittedName>
</protein>
<dbReference type="Proteomes" id="UP001367508">
    <property type="component" value="Unassembled WGS sequence"/>
</dbReference>
<comment type="caution">
    <text evidence="2">The sequence shown here is derived from an EMBL/GenBank/DDBJ whole genome shotgun (WGS) entry which is preliminary data.</text>
</comment>
<reference evidence="2 3" key="1">
    <citation type="submission" date="2024-01" db="EMBL/GenBank/DDBJ databases">
        <title>The genomes of 5 underutilized Papilionoideae crops provide insights into root nodulation and disease resistanc.</title>
        <authorList>
            <person name="Jiang F."/>
        </authorList>
    </citation>
    <scope>NUCLEOTIDE SEQUENCE [LARGE SCALE GENOMIC DNA]</scope>
    <source>
        <strain evidence="2">LVBAO_FW01</strain>
        <tissue evidence="2">Leaves</tissue>
    </source>
</reference>
<evidence type="ECO:0000313" key="2">
    <source>
        <dbReference type="EMBL" id="KAK7298913.1"/>
    </source>
</evidence>
<dbReference type="EMBL" id="JAYMYQ010000023">
    <property type="protein sequence ID" value="KAK7298913.1"/>
    <property type="molecule type" value="Genomic_DNA"/>
</dbReference>
<name>A0AAN9JHH1_CANGL</name>
<evidence type="ECO:0000313" key="3">
    <source>
        <dbReference type="Proteomes" id="UP001367508"/>
    </source>
</evidence>
<dbReference type="AlphaFoldDB" id="A0AAN9JHH1"/>